<dbReference type="PROSITE" id="PS50850">
    <property type="entry name" value="MFS"/>
    <property type="match status" value="1"/>
</dbReference>
<dbReference type="Proteomes" id="UP000803844">
    <property type="component" value="Unassembled WGS sequence"/>
</dbReference>
<evidence type="ECO:0000313" key="11">
    <source>
        <dbReference type="Proteomes" id="UP000803844"/>
    </source>
</evidence>
<evidence type="ECO:0000256" key="5">
    <source>
        <dbReference type="ARBA" id="ARBA00022989"/>
    </source>
</evidence>
<feature type="transmembrane region" description="Helical" evidence="8">
    <location>
        <begin position="351"/>
        <end position="374"/>
    </location>
</feature>
<proteinExistence type="predicted"/>
<keyword evidence="3" id="KW-0592">Phosphate transport</keyword>
<feature type="domain" description="Major facilitator superfamily (MFS) profile" evidence="9">
    <location>
        <begin position="55"/>
        <end position="549"/>
    </location>
</feature>
<evidence type="ECO:0000256" key="4">
    <source>
        <dbReference type="ARBA" id="ARBA00022692"/>
    </source>
</evidence>
<evidence type="ECO:0000256" key="6">
    <source>
        <dbReference type="ARBA" id="ARBA00023136"/>
    </source>
</evidence>
<sequence length="654" mass="69915">MSSLPEGGIYRAYGGDRAFHNFANDYSHIADPNLRRRLALSEIDKVPFRPYHIRAILVAGVGFFLDSYDIFAINLITIFLGLAFWSGPAEDARYGFGGNDGVLPTPVSQALKASASAGIILGQIVFGWMADAFGRRRMYGIELIIIVVSTLLFAMVSPSQSMSSTALLTFWRVMMGIGIGGDYPLSSVIMSEFAPTRWRGAMMAGVFSMQGVGQLVAAIVALIVTAAFKGSFAGVSDLSECDYSCQTAADRCWRIIVGMGALPACFALYYRLTIPETPRYTFDVAHDVEMADADIQAFMASKGKGEVDIVRQARLKKLSGPSLSVPAASWRDLTSYFGQWKNFRVLMGTTLSWFFLDLAFYGLGLNNALVLAAIGYSNGASLYTQLYNTAVGSIILAVAGSLPGYWVAIFSIDSLGRKPLQVLGFLVLTIIFCVIGFAYHRLSSSALLALYVLAQFFFNLGPNTTTFIVPGECFPTRYRATAHGLSAAAGKAGAIVAQVISIPMLATRQDDCFGPRCSSSNPWLGSLMRLFALFMLCGTLASLLIPETKGLTLEELAGEDPTSYNAGVNGSIAHVDLATARSSSSSRGRRWLGPARRMMNPFLGGKPAGFAYPRTASARGSGGGGGGGGGGMVEEDEGGTASQERHGGVAWGRE</sequence>
<feature type="transmembrane region" description="Helical" evidence="8">
    <location>
        <begin position="138"/>
        <end position="157"/>
    </location>
</feature>
<dbReference type="RefSeq" id="XP_040778421.1">
    <property type="nucleotide sequence ID" value="XM_040922561.1"/>
</dbReference>
<feature type="transmembrane region" description="Helical" evidence="8">
    <location>
        <begin position="55"/>
        <end position="87"/>
    </location>
</feature>
<feature type="transmembrane region" description="Helical" evidence="8">
    <location>
        <begin position="481"/>
        <end position="506"/>
    </location>
</feature>
<organism evidence="10 11">
    <name type="scientific">Cryphonectria parasitica (strain ATCC 38755 / EP155)</name>
    <dbReference type="NCBI Taxonomy" id="660469"/>
    <lineage>
        <taxon>Eukaryota</taxon>
        <taxon>Fungi</taxon>
        <taxon>Dikarya</taxon>
        <taxon>Ascomycota</taxon>
        <taxon>Pezizomycotina</taxon>
        <taxon>Sordariomycetes</taxon>
        <taxon>Sordariomycetidae</taxon>
        <taxon>Diaporthales</taxon>
        <taxon>Cryphonectriaceae</taxon>
        <taxon>Cryphonectria-Endothia species complex</taxon>
        <taxon>Cryphonectria</taxon>
    </lineage>
</organism>
<dbReference type="GO" id="GO:0005315">
    <property type="term" value="F:phosphate transmembrane transporter activity"/>
    <property type="evidence" value="ECO:0007669"/>
    <property type="project" value="InterPro"/>
</dbReference>
<evidence type="ECO:0000256" key="3">
    <source>
        <dbReference type="ARBA" id="ARBA00022592"/>
    </source>
</evidence>
<evidence type="ECO:0000256" key="1">
    <source>
        <dbReference type="ARBA" id="ARBA00004141"/>
    </source>
</evidence>
<evidence type="ECO:0000256" key="2">
    <source>
        <dbReference type="ARBA" id="ARBA00022448"/>
    </source>
</evidence>
<dbReference type="Gene3D" id="1.20.1250.20">
    <property type="entry name" value="MFS general substrate transporter like domains"/>
    <property type="match status" value="2"/>
</dbReference>
<reference evidence="10" key="1">
    <citation type="journal article" date="2020" name="Phytopathology">
        <title>Genome sequence of the chestnut blight fungus Cryphonectria parasitica EP155: A fundamental resource for an archetypical invasive plant pathogen.</title>
        <authorList>
            <person name="Crouch J.A."/>
            <person name="Dawe A."/>
            <person name="Aerts A."/>
            <person name="Barry K."/>
            <person name="Churchill A.C.L."/>
            <person name="Grimwood J."/>
            <person name="Hillman B."/>
            <person name="Milgroom M.G."/>
            <person name="Pangilinan J."/>
            <person name="Smith M."/>
            <person name="Salamov A."/>
            <person name="Schmutz J."/>
            <person name="Yadav J."/>
            <person name="Grigoriev I.V."/>
            <person name="Nuss D."/>
        </authorList>
    </citation>
    <scope>NUCLEOTIDE SEQUENCE</scope>
    <source>
        <strain evidence="10">EP155</strain>
    </source>
</reference>
<dbReference type="InterPro" id="IPR005828">
    <property type="entry name" value="MFS_sugar_transport-like"/>
</dbReference>
<dbReference type="AlphaFoldDB" id="A0A9P4Y7D7"/>
<keyword evidence="5 8" id="KW-1133">Transmembrane helix</keyword>
<comment type="subcellular location">
    <subcellularLocation>
        <location evidence="1">Membrane</location>
        <topology evidence="1">Multi-pass membrane protein</topology>
    </subcellularLocation>
</comment>
<dbReference type="PANTHER" id="PTHR24064">
    <property type="entry name" value="SOLUTE CARRIER FAMILY 22 MEMBER"/>
    <property type="match status" value="1"/>
</dbReference>
<gene>
    <name evidence="10" type="ORF">M406DRAFT_350570</name>
</gene>
<dbReference type="InterPro" id="IPR036259">
    <property type="entry name" value="MFS_trans_sf"/>
</dbReference>
<dbReference type="OrthoDB" id="433512at2759"/>
<evidence type="ECO:0000313" key="10">
    <source>
        <dbReference type="EMBL" id="KAF3767460.1"/>
    </source>
</evidence>
<dbReference type="PROSITE" id="PS00217">
    <property type="entry name" value="SUGAR_TRANSPORT_2"/>
    <property type="match status" value="1"/>
</dbReference>
<feature type="transmembrane region" description="Helical" evidence="8">
    <location>
        <begin position="253"/>
        <end position="272"/>
    </location>
</feature>
<accession>A0A9P4Y7D7</accession>
<dbReference type="PROSITE" id="PS00216">
    <property type="entry name" value="SUGAR_TRANSPORT_1"/>
    <property type="match status" value="1"/>
</dbReference>
<feature type="transmembrane region" description="Helical" evidence="8">
    <location>
        <begin position="211"/>
        <end position="233"/>
    </location>
</feature>
<keyword evidence="4 8" id="KW-0812">Transmembrane</keyword>
<feature type="compositionally biased region" description="Gly residues" evidence="7">
    <location>
        <begin position="620"/>
        <end position="632"/>
    </location>
</feature>
<feature type="compositionally biased region" description="Basic and acidic residues" evidence="7">
    <location>
        <begin position="643"/>
        <end position="654"/>
    </location>
</feature>
<dbReference type="SUPFAM" id="SSF103473">
    <property type="entry name" value="MFS general substrate transporter"/>
    <property type="match status" value="1"/>
</dbReference>
<protein>
    <submittedName>
        <fullName evidence="10">Phosphate permease</fullName>
    </submittedName>
</protein>
<keyword evidence="2" id="KW-0813">Transport</keyword>
<keyword evidence="6 8" id="KW-0472">Membrane</keyword>
<feature type="region of interest" description="Disordered" evidence="7">
    <location>
        <begin position="614"/>
        <end position="654"/>
    </location>
</feature>
<dbReference type="CDD" id="cd17364">
    <property type="entry name" value="MFS_PhT"/>
    <property type="match status" value="1"/>
</dbReference>
<dbReference type="InterPro" id="IPR005829">
    <property type="entry name" value="Sugar_transporter_CS"/>
</dbReference>
<dbReference type="NCBIfam" id="TIGR00887">
    <property type="entry name" value="2A0109"/>
    <property type="match status" value="1"/>
</dbReference>
<dbReference type="GO" id="GO:0016020">
    <property type="term" value="C:membrane"/>
    <property type="evidence" value="ECO:0007669"/>
    <property type="project" value="UniProtKB-SubCell"/>
</dbReference>
<feature type="transmembrane region" description="Helical" evidence="8">
    <location>
        <begin position="169"/>
        <end position="190"/>
    </location>
</feature>
<dbReference type="InterPro" id="IPR004738">
    <property type="entry name" value="Phos_permease"/>
</dbReference>
<dbReference type="GO" id="GO:0006817">
    <property type="term" value="P:phosphate ion transport"/>
    <property type="evidence" value="ECO:0007669"/>
    <property type="project" value="UniProtKB-KW"/>
</dbReference>
<name>A0A9P4Y7D7_CRYP1</name>
<evidence type="ECO:0000256" key="8">
    <source>
        <dbReference type="SAM" id="Phobius"/>
    </source>
</evidence>
<feature type="transmembrane region" description="Helical" evidence="8">
    <location>
        <begin position="386"/>
        <end position="408"/>
    </location>
</feature>
<feature type="transmembrane region" description="Helical" evidence="8">
    <location>
        <begin position="446"/>
        <end position="469"/>
    </location>
</feature>
<comment type="caution">
    <text evidence="10">The sequence shown here is derived from an EMBL/GenBank/DDBJ whole genome shotgun (WGS) entry which is preliminary data.</text>
</comment>
<feature type="transmembrane region" description="Helical" evidence="8">
    <location>
        <begin position="526"/>
        <end position="545"/>
    </location>
</feature>
<dbReference type="Pfam" id="PF00083">
    <property type="entry name" value="Sugar_tr"/>
    <property type="match status" value="1"/>
</dbReference>
<dbReference type="InterPro" id="IPR020846">
    <property type="entry name" value="MFS_dom"/>
</dbReference>
<evidence type="ECO:0000256" key="7">
    <source>
        <dbReference type="SAM" id="MobiDB-lite"/>
    </source>
</evidence>
<dbReference type="GeneID" id="63839690"/>
<evidence type="ECO:0000259" key="9">
    <source>
        <dbReference type="PROSITE" id="PS50850"/>
    </source>
</evidence>
<keyword evidence="11" id="KW-1185">Reference proteome</keyword>
<dbReference type="EMBL" id="MU032346">
    <property type="protein sequence ID" value="KAF3767460.1"/>
    <property type="molecule type" value="Genomic_DNA"/>
</dbReference>
<feature type="transmembrane region" description="Helical" evidence="8">
    <location>
        <begin position="420"/>
        <end position="440"/>
    </location>
</feature>